<evidence type="ECO:0000313" key="8">
    <source>
        <dbReference type="Proteomes" id="UP000431264"/>
    </source>
</evidence>
<sequence length="322" mass="37697">MKKLSKIYSKIEHFFFAPSINHEFLLFFRVAAGIIILLHFISIFSDFDQFFSSKSIIPMDIMATFNQDWQLTFPVVIQQLETIGISEATTIGLTKITYITLGIAIILGCYSRISACLLLFIQILLMKGSSFFIYGADFFTSMSLFYLILFPSDTVFSIRNLFRTKQKKQTHYMPVKRLFQIHVSIAYFFSGFDKLLGFNWWNGESIWKAINLPYANRDFSFDFSWLADHSFILVLIGWSTIVIEMCYPIFVWIPKTRKLWVILTISMHIGIALVLNLYYFSAIMIVWNLTNFYFEENTSLVTDKKMIVHALFPHKKNVFKLR</sequence>
<comment type="caution">
    <text evidence="7">The sequence shown here is derived from an EMBL/GenBank/DDBJ whole genome shotgun (WGS) entry which is preliminary data.</text>
</comment>
<feature type="transmembrane region" description="Helical" evidence="5">
    <location>
        <begin position="231"/>
        <end position="253"/>
    </location>
</feature>
<dbReference type="GO" id="GO:0012505">
    <property type="term" value="C:endomembrane system"/>
    <property type="evidence" value="ECO:0007669"/>
    <property type="project" value="UniProtKB-SubCell"/>
</dbReference>
<keyword evidence="4 5" id="KW-0472">Membrane</keyword>
<dbReference type="InterPro" id="IPR053934">
    <property type="entry name" value="HTTM_dom"/>
</dbReference>
<evidence type="ECO:0000256" key="5">
    <source>
        <dbReference type="SAM" id="Phobius"/>
    </source>
</evidence>
<feature type="transmembrane region" description="Helical" evidence="5">
    <location>
        <begin position="131"/>
        <end position="158"/>
    </location>
</feature>
<dbReference type="Pfam" id="PF05090">
    <property type="entry name" value="HTTM"/>
    <property type="match status" value="1"/>
</dbReference>
<name>A0A6I4IGP1_9FLAO</name>
<dbReference type="OrthoDB" id="1496138at2"/>
<evidence type="ECO:0000259" key="6">
    <source>
        <dbReference type="SMART" id="SM00752"/>
    </source>
</evidence>
<evidence type="ECO:0000256" key="1">
    <source>
        <dbReference type="ARBA" id="ARBA00004127"/>
    </source>
</evidence>
<evidence type="ECO:0000313" key="7">
    <source>
        <dbReference type="EMBL" id="MVO08770.1"/>
    </source>
</evidence>
<dbReference type="AlphaFoldDB" id="A0A6I4IGP1"/>
<keyword evidence="2 5" id="KW-0812">Transmembrane</keyword>
<dbReference type="InterPro" id="IPR011020">
    <property type="entry name" value="HTTM-like"/>
</dbReference>
<organism evidence="7 8">
    <name type="scientific">Flavobacterium profundi</name>
    <dbReference type="NCBI Taxonomy" id="1774945"/>
    <lineage>
        <taxon>Bacteria</taxon>
        <taxon>Pseudomonadati</taxon>
        <taxon>Bacteroidota</taxon>
        <taxon>Flavobacteriia</taxon>
        <taxon>Flavobacteriales</taxon>
        <taxon>Flavobacteriaceae</taxon>
        <taxon>Flavobacterium</taxon>
    </lineage>
</organism>
<dbReference type="EMBL" id="WQLW01000003">
    <property type="protein sequence ID" value="MVO08770.1"/>
    <property type="molecule type" value="Genomic_DNA"/>
</dbReference>
<comment type="subcellular location">
    <subcellularLocation>
        <location evidence="1">Endomembrane system</location>
        <topology evidence="1">Multi-pass membrane protein</topology>
    </subcellularLocation>
</comment>
<accession>A0A6I4IGP1</accession>
<gene>
    <name evidence="7" type="ORF">GOQ30_06280</name>
</gene>
<evidence type="ECO:0000256" key="4">
    <source>
        <dbReference type="ARBA" id="ARBA00023136"/>
    </source>
</evidence>
<dbReference type="PANTHER" id="PTHR39535:SF2">
    <property type="entry name" value="HTTM DOMAIN-CONTAINING PROTEIN"/>
    <property type="match status" value="1"/>
</dbReference>
<proteinExistence type="predicted"/>
<evidence type="ECO:0000256" key="3">
    <source>
        <dbReference type="ARBA" id="ARBA00022989"/>
    </source>
</evidence>
<dbReference type="RefSeq" id="WP_140997163.1">
    <property type="nucleotide sequence ID" value="NZ_VDCZ01000003.1"/>
</dbReference>
<evidence type="ECO:0000256" key="2">
    <source>
        <dbReference type="ARBA" id="ARBA00022692"/>
    </source>
</evidence>
<feature type="transmembrane region" description="Helical" evidence="5">
    <location>
        <begin position="24"/>
        <end position="44"/>
    </location>
</feature>
<dbReference type="PANTHER" id="PTHR39535">
    <property type="entry name" value="SPORULATION-DELAYING PROTEIN SDPB"/>
    <property type="match status" value="1"/>
</dbReference>
<dbReference type="InterPro" id="IPR052964">
    <property type="entry name" value="Sporulation_signal_mat"/>
</dbReference>
<feature type="transmembrane region" description="Helical" evidence="5">
    <location>
        <begin position="260"/>
        <end position="287"/>
    </location>
</feature>
<feature type="domain" description="HTTM-like" evidence="6">
    <location>
        <begin position="15"/>
        <end position="296"/>
    </location>
</feature>
<feature type="transmembrane region" description="Helical" evidence="5">
    <location>
        <begin position="98"/>
        <end position="125"/>
    </location>
</feature>
<reference evidence="8" key="1">
    <citation type="submission" date="2019-05" db="EMBL/GenBank/DDBJ databases">
        <title>Flavobacterium profundi sp. nov., isolated from a deep-sea seamount.</title>
        <authorList>
            <person name="Zhang D.-C."/>
        </authorList>
    </citation>
    <scope>NUCLEOTIDE SEQUENCE [LARGE SCALE GENOMIC DNA]</scope>
    <source>
        <strain evidence="8">TP390</strain>
    </source>
</reference>
<protein>
    <recommendedName>
        <fullName evidence="6">HTTM-like domain-containing protein</fullName>
    </recommendedName>
</protein>
<dbReference type="Proteomes" id="UP000431264">
    <property type="component" value="Unassembled WGS sequence"/>
</dbReference>
<keyword evidence="8" id="KW-1185">Reference proteome</keyword>
<keyword evidence="3 5" id="KW-1133">Transmembrane helix</keyword>
<dbReference type="SMART" id="SM00752">
    <property type="entry name" value="HTTM"/>
    <property type="match status" value="1"/>
</dbReference>